<evidence type="ECO:0000256" key="7">
    <source>
        <dbReference type="RuleBase" id="RU000405"/>
    </source>
</evidence>
<evidence type="ECO:0000256" key="6">
    <source>
        <dbReference type="ARBA" id="ARBA00023239"/>
    </source>
</evidence>
<dbReference type="InterPro" id="IPR001054">
    <property type="entry name" value="A/G_cyclase"/>
</dbReference>
<evidence type="ECO:0000256" key="8">
    <source>
        <dbReference type="SAM" id="Phobius"/>
    </source>
</evidence>
<evidence type="ECO:0000256" key="2">
    <source>
        <dbReference type="ARBA" id="ARBA00022692"/>
    </source>
</evidence>
<dbReference type="GO" id="GO:0016020">
    <property type="term" value="C:membrane"/>
    <property type="evidence" value="ECO:0007669"/>
    <property type="project" value="UniProtKB-SubCell"/>
</dbReference>
<keyword evidence="11" id="KW-1185">Reference proteome</keyword>
<gene>
    <name evidence="10" type="ORF">H9S92_07615</name>
</gene>
<evidence type="ECO:0000256" key="5">
    <source>
        <dbReference type="ARBA" id="ARBA00023136"/>
    </source>
</evidence>
<evidence type="ECO:0000313" key="10">
    <source>
        <dbReference type="EMBL" id="MBC6994024.1"/>
    </source>
</evidence>
<dbReference type="InterPro" id="IPR018297">
    <property type="entry name" value="A/G_cyclase_CS"/>
</dbReference>
<accession>A0A923PMI9</accession>
<dbReference type="GO" id="GO:0000166">
    <property type="term" value="F:nucleotide binding"/>
    <property type="evidence" value="ECO:0007669"/>
    <property type="project" value="UniProtKB-KW"/>
</dbReference>
<dbReference type="EMBL" id="JACSIT010000085">
    <property type="protein sequence ID" value="MBC6994024.1"/>
    <property type="molecule type" value="Genomic_DNA"/>
</dbReference>
<evidence type="ECO:0000256" key="3">
    <source>
        <dbReference type="ARBA" id="ARBA00022741"/>
    </source>
</evidence>
<proteinExistence type="inferred from homology"/>
<evidence type="ECO:0000256" key="1">
    <source>
        <dbReference type="ARBA" id="ARBA00004370"/>
    </source>
</evidence>
<dbReference type="Gene3D" id="3.30.70.1230">
    <property type="entry name" value="Nucleotide cyclase"/>
    <property type="match status" value="1"/>
</dbReference>
<evidence type="ECO:0000259" key="9">
    <source>
        <dbReference type="PROSITE" id="PS50125"/>
    </source>
</evidence>
<evidence type="ECO:0000256" key="4">
    <source>
        <dbReference type="ARBA" id="ARBA00022989"/>
    </source>
</evidence>
<comment type="caution">
    <text evidence="10">The sequence shown here is derived from an EMBL/GenBank/DDBJ whole genome shotgun (WGS) entry which is preliminary data.</text>
</comment>
<dbReference type="SUPFAM" id="SSF55073">
    <property type="entry name" value="Nucleotide cyclase"/>
    <property type="match status" value="1"/>
</dbReference>
<keyword evidence="5 8" id="KW-0472">Membrane</keyword>
<dbReference type="PROSITE" id="PS50125">
    <property type="entry name" value="GUANYLATE_CYCLASE_2"/>
    <property type="match status" value="1"/>
</dbReference>
<dbReference type="GO" id="GO:0004016">
    <property type="term" value="F:adenylate cyclase activity"/>
    <property type="evidence" value="ECO:0007669"/>
    <property type="project" value="UniProtKB-ARBA"/>
</dbReference>
<dbReference type="PANTHER" id="PTHR11920:SF335">
    <property type="entry name" value="GUANYLATE CYCLASE"/>
    <property type="match status" value="1"/>
</dbReference>
<dbReference type="CDD" id="cd07302">
    <property type="entry name" value="CHD"/>
    <property type="match status" value="1"/>
</dbReference>
<organism evidence="10 11">
    <name type="scientific">Neolewinella lacunae</name>
    <dbReference type="NCBI Taxonomy" id="1517758"/>
    <lineage>
        <taxon>Bacteria</taxon>
        <taxon>Pseudomonadati</taxon>
        <taxon>Bacteroidota</taxon>
        <taxon>Saprospiria</taxon>
        <taxon>Saprospirales</taxon>
        <taxon>Lewinellaceae</taxon>
        <taxon>Neolewinella</taxon>
    </lineage>
</organism>
<feature type="transmembrane region" description="Helical" evidence="8">
    <location>
        <begin position="218"/>
        <end position="236"/>
    </location>
</feature>
<name>A0A923PMI9_9BACT</name>
<dbReference type="PANTHER" id="PTHR11920">
    <property type="entry name" value="GUANYLYL CYCLASE"/>
    <property type="match status" value="1"/>
</dbReference>
<feature type="domain" description="Guanylate cyclase" evidence="9">
    <location>
        <begin position="291"/>
        <end position="413"/>
    </location>
</feature>
<dbReference type="InterPro" id="IPR029787">
    <property type="entry name" value="Nucleotide_cyclase"/>
</dbReference>
<dbReference type="GO" id="GO:0009190">
    <property type="term" value="P:cyclic nucleotide biosynthetic process"/>
    <property type="evidence" value="ECO:0007669"/>
    <property type="project" value="InterPro"/>
</dbReference>
<comment type="subcellular location">
    <subcellularLocation>
        <location evidence="1">Membrane</location>
    </subcellularLocation>
</comment>
<comment type="similarity">
    <text evidence="7">Belongs to the adenylyl cyclase class-4/guanylyl cyclase family.</text>
</comment>
<dbReference type="PROSITE" id="PS00452">
    <property type="entry name" value="GUANYLATE_CYCLASE_1"/>
    <property type="match status" value="1"/>
</dbReference>
<protein>
    <submittedName>
        <fullName evidence="10">Adenylate/guanylate cyclase domain-containing protein</fullName>
    </submittedName>
</protein>
<keyword evidence="2 8" id="KW-0812">Transmembrane</keyword>
<dbReference type="Proteomes" id="UP000650081">
    <property type="component" value="Unassembled WGS sequence"/>
</dbReference>
<sequence length="459" mass="50376">MRNLLLLTVFLSAVPLFGQSGRYTGQVKAIESLLQEGNYRIARAQSQALVESGEQAMLPIVTARGRYLLGRTLTENPAATARERVEGIRELRLAAQLFRKEKVGPPLDSILLRLQELTGSQSVEDASLATSVPRTPTVSADSIETASLGAIVALQNQEIAALTDSQVRQLVQLQQQQRELDELEFRNLNDSLLLLQQENLITAQRAEVQRERFRRNTLLGLGAVILVVLGGLYARFRANQRYQSNLEAKNAIIEAERNRSDELLLNILPAEVAEELKQQGSATARRYDSVTVLFADFQGFSTLAANLEPEALVGMLDEAFRAFDEIVREHQLEKIKTIGDAYMCAGGLPRPTENHAPRMVRAALAMQQYLATNPNFSARIGIHTGPVVAGVVGKDKFSYDIWGDTVNQAARLEAAGEIGRVAISSSTKALLGPGYSCVLAGTFEAKNIGPMRRYFVTSP</sequence>
<keyword evidence="4 8" id="KW-1133">Transmembrane helix</keyword>
<dbReference type="InterPro" id="IPR050401">
    <property type="entry name" value="Cyclic_nucleotide_synthase"/>
</dbReference>
<dbReference type="SMART" id="SM00044">
    <property type="entry name" value="CYCc"/>
    <property type="match status" value="1"/>
</dbReference>
<evidence type="ECO:0000313" key="11">
    <source>
        <dbReference type="Proteomes" id="UP000650081"/>
    </source>
</evidence>
<keyword evidence="6 7" id="KW-0456">Lyase</keyword>
<dbReference type="RefSeq" id="WP_187466115.1">
    <property type="nucleotide sequence ID" value="NZ_JACSIT010000085.1"/>
</dbReference>
<dbReference type="Pfam" id="PF00211">
    <property type="entry name" value="Guanylate_cyc"/>
    <property type="match status" value="1"/>
</dbReference>
<dbReference type="AlphaFoldDB" id="A0A923PMI9"/>
<dbReference type="GO" id="GO:0035556">
    <property type="term" value="P:intracellular signal transduction"/>
    <property type="evidence" value="ECO:0007669"/>
    <property type="project" value="InterPro"/>
</dbReference>
<keyword evidence="3" id="KW-0547">Nucleotide-binding</keyword>
<reference evidence="10" key="1">
    <citation type="submission" date="2020-08" db="EMBL/GenBank/DDBJ databases">
        <title>Lewinella bacteria from marine environments.</title>
        <authorList>
            <person name="Zhong Y."/>
        </authorList>
    </citation>
    <scope>NUCLEOTIDE SEQUENCE</scope>
    <source>
        <strain evidence="10">KCTC 42187</strain>
    </source>
</reference>